<keyword evidence="2" id="KW-1133">Transmembrane helix</keyword>
<dbReference type="EMBL" id="CP023275">
    <property type="protein sequence ID" value="ATB68250.1"/>
    <property type="molecule type" value="Genomic_DNA"/>
</dbReference>
<evidence type="ECO:0000256" key="1">
    <source>
        <dbReference type="SAM" id="MobiDB-lite"/>
    </source>
</evidence>
<dbReference type="KEGG" id="sulj:SJPD1_0121"/>
<sequence>MQYIRKISDYMIAGGIGVMVLVSMQGCDQKDENKNALADAAKTQGALVIVDESATGEYKIAEEYPSSTTRVIVRKPDGSERILSQAEIDALVKEEAKKIDNNTSPLTNSSMNSGQMGLGGILLSSIAGGMIGSWIGGKLFNNPTYQNQRATNYSSPQAYSRSTTSFNKPMSTSSTSSTTKSSGFFGSSSGSGSSSSSTSSSSVPSSSGS</sequence>
<evidence type="ECO:0000256" key="2">
    <source>
        <dbReference type="SAM" id="Phobius"/>
    </source>
</evidence>
<reference evidence="5" key="1">
    <citation type="submission" date="2017-09" db="EMBL/GenBank/DDBJ databases">
        <title>The complete genome of Sulfurospirillum sp. JPD-1.</title>
        <authorList>
            <person name="Goris T."/>
        </authorList>
    </citation>
    <scope>NUCLEOTIDE SEQUENCE [LARGE SCALE GENOMIC DNA]</scope>
    <source>
        <strain evidence="5">JPD-1</strain>
    </source>
</reference>
<dbReference type="Proteomes" id="UP000217349">
    <property type="component" value="Chromosome"/>
</dbReference>
<feature type="domain" description="UPF0323" evidence="3">
    <location>
        <begin position="47"/>
        <end position="168"/>
    </location>
</feature>
<dbReference type="OrthoDB" id="5339730at2"/>
<dbReference type="RefSeq" id="WP_096045502.1">
    <property type="nucleotide sequence ID" value="NZ_CP023275.1"/>
</dbReference>
<dbReference type="NCBIfam" id="NF003146">
    <property type="entry name" value="PRK04081.1"/>
    <property type="match status" value="1"/>
</dbReference>
<feature type="region of interest" description="Disordered" evidence="1">
    <location>
        <begin position="152"/>
        <end position="209"/>
    </location>
</feature>
<dbReference type="PROSITE" id="PS51257">
    <property type="entry name" value="PROKAR_LIPOPROTEIN"/>
    <property type="match status" value="1"/>
</dbReference>
<dbReference type="InterPro" id="IPR059092">
    <property type="entry name" value="UPF0323_dom"/>
</dbReference>
<gene>
    <name evidence="4" type="ORF">SJPD1_0121</name>
</gene>
<evidence type="ECO:0000313" key="5">
    <source>
        <dbReference type="Proteomes" id="UP000217349"/>
    </source>
</evidence>
<proteinExistence type="predicted"/>
<dbReference type="AlphaFoldDB" id="A0A290HRK8"/>
<feature type="compositionally biased region" description="Low complexity" evidence="1">
    <location>
        <begin position="171"/>
        <end position="209"/>
    </location>
</feature>
<keyword evidence="4" id="KW-0449">Lipoprotein</keyword>
<protein>
    <submittedName>
        <fullName evidence="4">Lipoprotein</fullName>
    </submittedName>
</protein>
<accession>A0A290HRK8</accession>
<name>A0A290HRK8_9BACT</name>
<evidence type="ECO:0000313" key="4">
    <source>
        <dbReference type="EMBL" id="ATB68250.1"/>
    </source>
</evidence>
<organism evidence="4 5">
    <name type="scientific">Sulfurospirillum diekertiae</name>
    <dbReference type="NCBI Taxonomy" id="1854492"/>
    <lineage>
        <taxon>Bacteria</taxon>
        <taxon>Pseudomonadati</taxon>
        <taxon>Campylobacterota</taxon>
        <taxon>Epsilonproteobacteria</taxon>
        <taxon>Campylobacterales</taxon>
        <taxon>Sulfurospirillaceae</taxon>
        <taxon>Sulfurospirillum</taxon>
    </lineage>
</organism>
<feature type="transmembrane region" description="Helical" evidence="2">
    <location>
        <begin position="7"/>
        <end position="24"/>
    </location>
</feature>
<keyword evidence="2" id="KW-0472">Membrane</keyword>
<keyword evidence="2" id="KW-0812">Transmembrane</keyword>
<evidence type="ECO:0000259" key="3">
    <source>
        <dbReference type="Pfam" id="PF26303"/>
    </source>
</evidence>
<dbReference type="Pfam" id="PF26303">
    <property type="entry name" value="UPF0323"/>
    <property type="match status" value="1"/>
</dbReference>
<feature type="compositionally biased region" description="Polar residues" evidence="1">
    <location>
        <begin position="152"/>
        <end position="170"/>
    </location>
</feature>